<keyword evidence="2" id="KW-0813">Transport</keyword>
<dbReference type="GO" id="GO:0030001">
    <property type="term" value="P:metal ion transport"/>
    <property type="evidence" value="ECO:0007669"/>
    <property type="project" value="UniProtKB-ARBA"/>
</dbReference>
<gene>
    <name evidence="8" type="ORF">TIS948_LOCUS27718</name>
    <name evidence="9" type="ORF">UJA718_LOCUS13077</name>
</gene>
<sequence length="692" mass="79647">MQNLSFTQDDTFSSLTNEQRDVVQAQINMINASADIIVPLTDWRSRFKKIWSNYRWRMRHYFYIHLGLFFMNSLLSGLITWAIEDQNIPFIDCWFMGATCVFTCGLQTYDFGSLSQASQIILLLFTLVSGITVSTIPAIFIKIFQAKRKSNTTEDTSSTRMDDNNILPVQSLARQTSVDPVLRKRLQSLPDPYHLRITAYIILIVLIISTCLFIYLITFFSVGFWFKYNYILQHHSRINATVNPFYASLVVTITSFNQNGLTCWQNGASIFVDDIFMNIIIMIAVMSGTSLFPAILRGVVNLIKFVAPWRYKIYLDYILLNNHRLSAVIFPSIQTRLYVTSTILMQILGVTVALILDYNNLILSIYTGGKRFMIFMFLTVNTRFAGYSTIDLSKLTEATLIIFVLLMFVKPQMLCTINETPFEMEWILLQTQQTLENNISTDTRRASVKMFLPIDRMKHYLLRQGLRTKAEAEKYFAEMVRANQVEAAINEFAEKRYHHRLSIVANVPSDFIENYQYHTTSVGHLSLLRMKLLLIIFCRHAIVSLFSLIISTRTWLFIFVFLICAFEASLLTPSCPNVTVFRVIFEVISAFGGCGLSMGYSSSAPNLASAFTVPSKIILIFSMCMGRHRGLLDSMKDQEEIEYSAQTLIQSWRHLAMYEQQQQQKKKVKNRKQISTIPDNFSPLTSYISTRF</sequence>
<keyword evidence="4 7" id="KW-1133">Transmembrane helix</keyword>
<dbReference type="GO" id="GO:0005886">
    <property type="term" value="C:plasma membrane"/>
    <property type="evidence" value="ECO:0007669"/>
    <property type="project" value="TreeGrafter"/>
</dbReference>
<feature type="transmembrane region" description="Helical" evidence="7">
    <location>
        <begin position="121"/>
        <end position="144"/>
    </location>
</feature>
<dbReference type="AlphaFoldDB" id="A0A818A1E9"/>
<keyword evidence="5" id="KW-0406">Ion transport</keyword>
<evidence type="ECO:0000256" key="6">
    <source>
        <dbReference type="ARBA" id="ARBA00023136"/>
    </source>
</evidence>
<dbReference type="InterPro" id="IPR003445">
    <property type="entry name" value="Cat_transpt"/>
</dbReference>
<evidence type="ECO:0000256" key="3">
    <source>
        <dbReference type="ARBA" id="ARBA00022692"/>
    </source>
</evidence>
<evidence type="ECO:0000256" key="5">
    <source>
        <dbReference type="ARBA" id="ARBA00023065"/>
    </source>
</evidence>
<evidence type="ECO:0000256" key="1">
    <source>
        <dbReference type="ARBA" id="ARBA00004141"/>
    </source>
</evidence>
<reference evidence="8" key="1">
    <citation type="submission" date="2021-02" db="EMBL/GenBank/DDBJ databases">
        <authorList>
            <person name="Nowell W R."/>
        </authorList>
    </citation>
    <scope>NUCLEOTIDE SEQUENCE</scope>
</reference>
<evidence type="ECO:0000256" key="2">
    <source>
        <dbReference type="ARBA" id="ARBA00022448"/>
    </source>
</evidence>
<dbReference type="Pfam" id="PF02386">
    <property type="entry name" value="TrkH"/>
    <property type="match status" value="1"/>
</dbReference>
<dbReference type="PANTHER" id="PTHR31064">
    <property type="entry name" value="POTASSIUM TRANSPORT PROTEIN DDB_G0292412-RELATED"/>
    <property type="match status" value="1"/>
</dbReference>
<dbReference type="Proteomes" id="UP000663825">
    <property type="component" value="Unassembled WGS sequence"/>
</dbReference>
<feature type="transmembrane region" description="Helical" evidence="7">
    <location>
        <begin position="276"/>
        <end position="299"/>
    </location>
</feature>
<dbReference type="Proteomes" id="UP000663873">
    <property type="component" value="Unassembled WGS sequence"/>
</dbReference>
<evidence type="ECO:0000313" key="8">
    <source>
        <dbReference type="EMBL" id="CAF3401193.1"/>
    </source>
</evidence>
<feature type="transmembrane region" description="Helical" evidence="7">
    <location>
        <begin position="392"/>
        <end position="409"/>
    </location>
</feature>
<feature type="transmembrane region" description="Helical" evidence="7">
    <location>
        <begin position="197"/>
        <end position="226"/>
    </location>
</feature>
<feature type="transmembrane region" description="Helical" evidence="7">
    <location>
        <begin position="607"/>
        <end position="626"/>
    </location>
</feature>
<keyword evidence="6 7" id="KW-0472">Membrane</keyword>
<comment type="caution">
    <text evidence="8">The sequence shown here is derived from an EMBL/GenBank/DDBJ whole genome shotgun (WGS) entry which is preliminary data.</text>
</comment>
<evidence type="ECO:0000313" key="11">
    <source>
        <dbReference type="Proteomes" id="UP000663873"/>
    </source>
</evidence>
<evidence type="ECO:0000256" key="7">
    <source>
        <dbReference type="SAM" id="Phobius"/>
    </source>
</evidence>
<dbReference type="EMBL" id="CAJOBP010001743">
    <property type="protein sequence ID" value="CAF4308065.1"/>
    <property type="molecule type" value="Genomic_DNA"/>
</dbReference>
<feature type="transmembrane region" description="Helical" evidence="7">
    <location>
        <begin position="61"/>
        <end position="83"/>
    </location>
</feature>
<dbReference type="PANTHER" id="PTHR31064:SF30">
    <property type="entry name" value="HIGH-AFFINITY POTASSIUM TRANSPORT PROTEIN-RELATED"/>
    <property type="match status" value="1"/>
</dbReference>
<protein>
    <submittedName>
        <fullName evidence="8">Uncharacterized protein</fullName>
    </submittedName>
</protein>
<evidence type="ECO:0000256" key="4">
    <source>
        <dbReference type="ARBA" id="ARBA00022989"/>
    </source>
</evidence>
<comment type="subcellular location">
    <subcellularLocation>
        <location evidence="1">Membrane</location>
        <topology evidence="1">Multi-pass membrane protein</topology>
    </subcellularLocation>
</comment>
<dbReference type="OrthoDB" id="9991985at2759"/>
<name>A0A818A1E9_9BILA</name>
<keyword evidence="11" id="KW-1185">Reference proteome</keyword>
<proteinExistence type="predicted"/>
<dbReference type="InterPro" id="IPR051143">
    <property type="entry name" value="TrkH_K-transport"/>
</dbReference>
<keyword evidence="3 7" id="KW-0812">Transmembrane</keyword>
<dbReference type="EMBL" id="CAJNXB010004996">
    <property type="protein sequence ID" value="CAF3401193.1"/>
    <property type="molecule type" value="Genomic_DNA"/>
</dbReference>
<evidence type="ECO:0000313" key="9">
    <source>
        <dbReference type="EMBL" id="CAF4308065.1"/>
    </source>
</evidence>
<accession>A0A818A1E9</accession>
<evidence type="ECO:0000313" key="10">
    <source>
        <dbReference type="Proteomes" id="UP000663825"/>
    </source>
</evidence>
<dbReference type="GO" id="GO:0008324">
    <property type="term" value="F:monoatomic cation transmembrane transporter activity"/>
    <property type="evidence" value="ECO:0007669"/>
    <property type="project" value="InterPro"/>
</dbReference>
<feature type="transmembrane region" description="Helical" evidence="7">
    <location>
        <begin position="583"/>
        <end position="601"/>
    </location>
</feature>
<organism evidence="8 10">
    <name type="scientific">Rotaria socialis</name>
    <dbReference type="NCBI Taxonomy" id="392032"/>
    <lineage>
        <taxon>Eukaryota</taxon>
        <taxon>Metazoa</taxon>
        <taxon>Spiralia</taxon>
        <taxon>Gnathifera</taxon>
        <taxon>Rotifera</taxon>
        <taxon>Eurotatoria</taxon>
        <taxon>Bdelloidea</taxon>
        <taxon>Philodinida</taxon>
        <taxon>Philodinidae</taxon>
        <taxon>Rotaria</taxon>
    </lineage>
</organism>